<keyword evidence="1" id="KW-0472">Membrane</keyword>
<dbReference type="Proteomes" id="UP000715781">
    <property type="component" value="Unassembled WGS sequence"/>
</dbReference>
<organism evidence="2 3">
    <name type="scientific">Mojavia pulchra JT2-VF2</name>
    <dbReference type="NCBI Taxonomy" id="287848"/>
    <lineage>
        <taxon>Bacteria</taxon>
        <taxon>Bacillati</taxon>
        <taxon>Cyanobacteriota</taxon>
        <taxon>Cyanophyceae</taxon>
        <taxon>Nostocales</taxon>
        <taxon>Nostocaceae</taxon>
    </lineage>
</organism>
<evidence type="ECO:0000256" key="1">
    <source>
        <dbReference type="SAM" id="Phobius"/>
    </source>
</evidence>
<keyword evidence="1" id="KW-1133">Transmembrane helix</keyword>
<name>A0A951Q541_9NOST</name>
<proteinExistence type="predicted"/>
<keyword evidence="1" id="KW-0812">Transmembrane</keyword>
<dbReference type="AlphaFoldDB" id="A0A951Q541"/>
<feature type="transmembrane region" description="Helical" evidence="1">
    <location>
        <begin position="21"/>
        <end position="46"/>
    </location>
</feature>
<evidence type="ECO:0000313" key="3">
    <source>
        <dbReference type="Proteomes" id="UP000715781"/>
    </source>
</evidence>
<comment type="caution">
    <text evidence="2">The sequence shown here is derived from an EMBL/GenBank/DDBJ whole genome shotgun (WGS) entry which is preliminary data.</text>
</comment>
<gene>
    <name evidence="2" type="ORF">KME32_32330</name>
</gene>
<reference evidence="2" key="2">
    <citation type="journal article" date="2022" name="Microbiol. Resour. Announc.">
        <title>Metagenome Sequencing to Explore Phylogenomics of Terrestrial Cyanobacteria.</title>
        <authorList>
            <person name="Ward R.D."/>
            <person name="Stajich J.E."/>
            <person name="Johansen J.R."/>
            <person name="Huntemann M."/>
            <person name="Clum A."/>
            <person name="Foster B."/>
            <person name="Foster B."/>
            <person name="Roux S."/>
            <person name="Palaniappan K."/>
            <person name="Varghese N."/>
            <person name="Mukherjee S."/>
            <person name="Reddy T.B.K."/>
            <person name="Daum C."/>
            <person name="Copeland A."/>
            <person name="Chen I.A."/>
            <person name="Ivanova N.N."/>
            <person name="Kyrpides N.C."/>
            <person name="Shapiro N."/>
            <person name="Eloe-Fadrosh E.A."/>
            <person name="Pietrasiak N."/>
        </authorList>
    </citation>
    <scope>NUCLEOTIDE SEQUENCE</scope>
    <source>
        <strain evidence="2">JT2-VF2</strain>
    </source>
</reference>
<reference evidence="2" key="1">
    <citation type="submission" date="2021-05" db="EMBL/GenBank/DDBJ databases">
        <authorList>
            <person name="Pietrasiak N."/>
            <person name="Ward R."/>
            <person name="Stajich J.E."/>
            <person name="Kurbessoian T."/>
        </authorList>
    </citation>
    <scope>NUCLEOTIDE SEQUENCE</scope>
    <source>
        <strain evidence="2">JT2-VF2</strain>
    </source>
</reference>
<evidence type="ECO:0000313" key="2">
    <source>
        <dbReference type="EMBL" id="MBW4565688.1"/>
    </source>
</evidence>
<protein>
    <submittedName>
        <fullName evidence="2">Uncharacterized protein</fullName>
    </submittedName>
</protein>
<sequence>MQTSRYLSPESSTKGAGKLTYRHLLMGLVGIPLLMALAAPLAQWFLKECCTYRSYKREAYQEYGRQAR</sequence>
<accession>A0A951Q541</accession>
<dbReference type="EMBL" id="JAHHHN010000044">
    <property type="protein sequence ID" value="MBW4565688.1"/>
    <property type="molecule type" value="Genomic_DNA"/>
</dbReference>